<name>A0A951UA72_9CYAN</name>
<evidence type="ECO:0000313" key="3">
    <source>
        <dbReference type="Proteomes" id="UP000753908"/>
    </source>
</evidence>
<proteinExistence type="predicted"/>
<gene>
    <name evidence="2" type="ORF">KME25_14885</name>
</gene>
<dbReference type="GO" id="GO:0020037">
    <property type="term" value="F:heme binding"/>
    <property type="evidence" value="ECO:0007669"/>
    <property type="project" value="InterPro"/>
</dbReference>
<evidence type="ECO:0000313" key="2">
    <source>
        <dbReference type="EMBL" id="MBW4545715.1"/>
    </source>
</evidence>
<dbReference type="InterPro" id="IPR009050">
    <property type="entry name" value="Globin-like_sf"/>
</dbReference>
<evidence type="ECO:0000259" key="1">
    <source>
        <dbReference type="Pfam" id="PF11563"/>
    </source>
</evidence>
<protein>
    <recommendedName>
        <fullName evidence="1">Globin-sensor domain-containing protein</fullName>
    </recommendedName>
</protein>
<sequence>MALDATAFMTKIEQRVGFTEADKTMLKSQAKWSQEIASEMADHFYTYLGRDAEMATILKAKEGRMHHLHQTFIQWFQEMFTGMDDWRTAYAERRWRIGLVHVQIGIGPQHVVPAMAAVVQEVGKRVIADGKPEELREALSRICMIDLAFIEQAYVEVSAAAVLKETGWTEGLFKRLVTRGVGTL</sequence>
<dbReference type="SUPFAM" id="SSF46458">
    <property type="entry name" value="Globin-like"/>
    <property type="match status" value="1"/>
</dbReference>
<dbReference type="Pfam" id="PF11563">
    <property type="entry name" value="Protoglobin"/>
    <property type="match status" value="1"/>
</dbReference>
<dbReference type="Proteomes" id="UP000753908">
    <property type="component" value="Unassembled WGS sequence"/>
</dbReference>
<feature type="domain" description="Globin-sensor" evidence="1">
    <location>
        <begin position="13"/>
        <end position="156"/>
    </location>
</feature>
<dbReference type="InterPro" id="IPR012292">
    <property type="entry name" value="Globin/Proto"/>
</dbReference>
<dbReference type="EMBL" id="JAHHIF010000017">
    <property type="protein sequence ID" value="MBW4545715.1"/>
    <property type="molecule type" value="Genomic_DNA"/>
</dbReference>
<dbReference type="Gene3D" id="1.10.490.10">
    <property type="entry name" value="Globins"/>
    <property type="match status" value="1"/>
</dbReference>
<dbReference type="InterPro" id="IPR044398">
    <property type="entry name" value="Globin-sensor_dom"/>
</dbReference>
<reference evidence="2" key="2">
    <citation type="journal article" date="2022" name="Microbiol. Resour. Announc.">
        <title>Metagenome Sequencing to Explore Phylogenomics of Terrestrial Cyanobacteria.</title>
        <authorList>
            <person name="Ward R.D."/>
            <person name="Stajich J.E."/>
            <person name="Johansen J.R."/>
            <person name="Huntemann M."/>
            <person name="Clum A."/>
            <person name="Foster B."/>
            <person name="Foster B."/>
            <person name="Roux S."/>
            <person name="Palaniappan K."/>
            <person name="Varghese N."/>
            <person name="Mukherjee S."/>
            <person name="Reddy T.B.K."/>
            <person name="Daum C."/>
            <person name="Copeland A."/>
            <person name="Chen I.A."/>
            <person name="Ivanova N.N."/>
            <person name="Kyrpides N.C."/>
            <person name="Shapiro N."/>
            <person name="Eloe-Fadrosh E.A."/>
            <person name="Pietrasiak N."/>
        </authorList>
    </citation>
    <scope>NUCLEOTIDE SEQUENCE</scope>
    <source>
        <strain evidence="2">CPER-KK1</strain>
    </source>
</reference>
<comment type="caution">
    <text evidence="2">The sequence shown here is derived from an EMBL/GenBank/DDBJ whole genome shotgun (WGS) entry which is preliminary data.</text>
</comment>
<dbReference type="AlphaFoldDB" id="A0A951UA72"/>
<reference evidence="2" key="1">
    <citation type="submission" date="2021-05" db="EMBL/GenBank/DDBJ databases">
        <authorList>
            <person name="Pietrasiak N."/>
            <person name="Ward R."/>
            <person name="Stajich J.E."/>
            <person name="Kurbessoian T."/>
        </authorList>
    </citation>
    <scope>NUCLEOTIDE SEQUENCE</scope>
    <source>
        <strain evidence="2">CPER-KK1</strain>
    </source>
</reference>
<dbReference type="GO" id="GO:0019825">
    <property type="term" value="F:oxygen binding"/>
    <property type="evidence" value="ECO:0007669"/>
    <property type="project" value="InterPro"/>
</dbReference>
<accession>A0A951UA72</accession>
<organism evidence="2 3">
    <name type="scientific">Symplocastrum torsivum CPER-KK1</name>
    <dbReference type="NCBI Taxonomy" id="450513"/>
    <lineage>
        <taxon>Bacteria</taxon>
        <taxon>Bacillati</taxon>
        <taxon>Cyanobacteriota</taxon>
        <taxon>Cyanophyceae</taxon>
        <taxon>Oscillatoriophycideae</taxon>
        <taxon>Oscillatoriales</taxon>
        <taxon>Microcoleaceae</taxon>
        <taxon>Symplocastrum</taxon>
    </lineage>
</organism>